<sequence length="427" mass="46802">MPENGFLLCVSEVAGEVTISAAGLSAIDARRPLAGRTVAVVHAAWHSCGSYQLNVSQILAYRALGARTISVAVMDVPSPPPPQGGRWPAYLAATSELPADARYFCGPRRMGLSAWLRVIHGDEAGYLIEMMKRVELPDGIAREQIDLIHANHFFTLPLAARLRAGRDIPTLLETQDIQARQFVLRNETRFCVPPVARYESMLAVELEWMRKADRCIHLNAEENDDFSRLLPDASHRLIYPAIAPVACGPGGARVIFVASDNFPNRDSLRWLLAEVTPLAPQVRIEVYGNIDSGLKKRDPALYEAHRDVLRGRVEDLNAVYAQSAAVLLPTVEGHGLSIKTVEAMSSGAPLIATRRAFRGMGFDPSRLRNVTLADDAQSFAAALRDIGNSPEATARVDSDTRRLYDEKFSFGAYARALEEAAAPLLRP</sequence>
<gene>
    <name evidence="2" type="ORF">CQW49_15450</name>
</gene>
<name>A0A2D2D2B9_METT3</name>
<evidence type="ECO:0000313" key="2">
    <source>
        <dbReference type="EMBL" id="ATQ69114.1"/>
    </source>
</evidence>
<reference evidence="3" key="1">
    <citation type="submission" date="2017-10" db="EMBL/GenBank/DDBJ databases">
        <title>Completed PacBio SMRT sequence of Methylosinus trichosporium OB3b reveals presence of a third large plasmid.</title>
        <authorList>
            <person name="Charles T.C."/>
            <person name="Lynch M.D.J."/>
            <person name="Heil J.R."/>
            <person name="Cheng J."/>
        </authorList>
    </citation>
    <scope>NUCLEOTIDE SEQUENCE [LARGE SCALE GENOMIC DNA]</scope>
    <source>
        <strain evidence="3">OB3b</strain>
    </source>
</reference>
<dbReference type="STRING" id="595536.GCA_000178815_02092"/>
<protein>
    <submittedName>
        <fullName evidence="2">Glycosyl transferase family 1</fullName>
    </submittedName>
</protein>
<keyword evidence="1 2" id="KW-0808">Transferase</keyword>
<dbReference type="GO" id="GO:0009103">
    <property type="term" value="P:lipopolysaccharide biosynthetic process"/>
    <property type="evidence" value="ECO:0007669"/>
    <property type="project" value="TreeGrafter"/>
</dbReference>
<dbReference type="AlphaFoldDB" id="A0A2D2D2B9"/>
<dbReference type="PANTHER" id="PTHR46401:SF2">
    <property type="entry name" value="GLYCOSYLTRANSFERASE WBBK-RELATED"/>
    <property type="match status" value="1"/>
</dbReference>
<organism evidence="2 3">
    <name type="scientific">Methylosinus trichosporium (strain ATCC 35070 / NCIMB 11131 / UNIQEM 75 / OB3b)</name>
    <dbReference type="NCBI Taxonomy" id="595536"/>
    <lineage>
        <taxon>Bacteria</taxon>
        <taxon>Pseudomonadati</taxon>
        <taxon>Pseudomonadota</taxon>
        <taxon>Alphaproteobacteria</taxon>
        <taxon>Hyphomicrobiales</taxon>
        <taxon>Methylocystaceae</taxon>
        <taxon>Methylosinus</taxon>
    </lineage>
</organism>
<dbReference type="SUPFAM" id="SSF53756">
    <property type="entry name" value="UDP-Glycosyltransferase/glycogen phosphorylase"/>
    <property type="match status" value="1"/>
</dbReference>
<dbReference type="PANTHER" id="PTHR46401">
    <property type="entry name" value="GLYCOSYLTRANSFERASE WBBK-RELATED"/>
    <property type="match status" value="1"/>
</dbReference>
<dbReference type="GO" id="GO:0016757">
    <property type="term" value="F:glycosyltransferase activity"/>
    <property type="evidence" value="ECO:0007669"/>
    <property type="project" value="TreeGrafter"/>
</dbReference>
<keyword evidence="3" id="KW-1185">Reference proteome</keyword>
<accession>A0A2D2D2B9</accession>
<dbReference type="Proteomes" id="UP000230709">
    <property type="component" value="Chromosome"/>
</dbReference>
<dbReference type="Gene3D" id="3.40.50.2000">
    <property type="entry name" value="Glycogen Phosphorylase B"/>
    <property type="match status" value="2"/>
</dbReference>
<dbReference type="Pfam" id="PF13692">
    <property type="entry name" value="Glyco_trans_1_4"/>
    <property type="match status" value="1"/>
</dbReference>
<proteinExistence type="predicted"/>
<evidence type="ECO:0000313" key="3">
    <source>
        <dbReference type="Proteomes" id="UP000230709"/>
    </source>
</evidence>
<evidence type="ECO:0000256" key="1">
    <source>
        <dbReference type="ARBA" id="ARBA00022679"/>
    </source>
</evidence>
<dbReference type="EMBL" id="CP023737">
    <property type="protein sequence ID" value="ATQ69114.1"/>
    <property type="molecule type" value="Genomic_DNA"/>
</dbReference>
<dbReference type="KEGG" id="mtw:CQW49_15450"/>